<feature type="compositionally biased region" description="Polar residues" evidence="1">
    <location>
        <begin position="345"/>
        <end position="355"/>
    </location>
</feature>
<evidence type="ECO:0000313" key="4">
    <source>
        <dbReference type="Proteomes" id="UP000295604"/>
    </source>
</evidence>
<proteinExistence type="predicted"/>
<organism evidence="3 4">
    <name type="scientific">Colletotrichum sidae</name>
    <dbReference type="NCBI Taxonomy" id="1347389"/>
    <lineage>
        <taxon>Eukaryota</taxon>
        <taxon>Fungi</taxon>
        <taxon>Dikarya</taxon>
        <taxon>Ascomycota</taxon>
        <taxon>Pezizomycotina</taxon>
        <taxon>Sordariomycetes</taxon>
        <taxon>Hypocreomycetidae</taxon>
        <taxon>Glomerellales</taxon>
        <taxon>Glomerellaceae</taxon>
        <taxon>Colletotrichum</taxon>
        <taxon>Colletotrichum orbiculare species complex</taxon>
    </lineage>
</organism>
<protein>
    <recommendedName>
        <fullName evidence="5">Lysine-specific metallo-endopeptidase domain-containing protein</fullName>
    </recommendedName>
</protein>
<accession>A0A4R8SM63</accession>
<dbReference type="InterPro" id="IPR024079">
    <property type="entry name" value="MetalloPept_cat_dom_sf"/>
</dbReference>
<gene>
    <name evidence="3" type="ORF">C8034_v000078</name>
</gene>
<name>A0A4R8SM63_9PEZI</name>
<keyword evidence="4" id="KW-1185">Reference proteome</keyword>
<sequence>MRIALLIAGLSLVVSGHLIGDGSSQLHKRRLSSIQLPRGGDSWACGAEELNKLESTIDEARKLARNAAGVLAIGGSENSAAYTKWFGKGNANTKTRISLKMNNYDSLVNDLRFPDNTVAFDGQALDPQGLTYVCWPQDEDHCELGFIAGVIRPGFHPVLRTSFRGHVLAMCPKFFNLASQDEVAAALKRESPTLRLSAALTLVHEMQHVNLTTGNDRLCDDQIEQSRIHGRGVGCYDIKCCSSIPDENKIQNAQNFALFALDVAAFPERATPEVLHVSDGATVAAGLGAVVIAGVGGGFVLAPSGALLPIAAGSTAVVSASTAANGAEEFKLEEEKKDDPEIPSVTPTISAPASTASDDLCSLATQSDAPEPATPDAPDFAFKDFVFLPGPEPTVFASMTKKPPTTTTETKTTTTKAAAKTSAPAVPPPLPCYNFDNASYGWCCRGPDSPCEKDLGTCYFDGTGGSNVLPNSAACPPPEGARH</sequence>
<dbReference type="GO" id="GO:0008237">
    <property type="term" value="F:metallopeptidase activity"/>
    <property type="evidence" value="ECO:0007669"/>
    <property type="project" value="InterPro"/>
</dbReference>
<evidence type="ECO:0008006" key="5">
    <source>
        <dbReference type="Google" id="ProtNLM"/>
    </source>
</evidence>
<comment type="caution">
    <text evidence="3">The sequence shown here is derived from an EMBL/GenBank/DDBJ whole genome shotgun (WGS) entry which is preliminary data.</text>
</comment>
<feature type="region of interest" description="Disordered" evidence="1">
    <location>
        <begin position="329"/>
        <end position="355"/>
    </location>
</feature>
<keyword evidence="2" id="KW-0732">Signal</keyword>
<feature type="signal peptide" evidence="2">
    <location>
        <begin position="1"/>
        <end position="16"/>
    </location>
</feature>
<dbReference type="AlphaFoldDB" id="A0A4R8SM63"/>
<dbReference type="EMBL" id="QAPF01001625">
    <property type="protein sequence ID" value="TDZ99597.1"/>
    <property type="molecule type" value="Genomic_DNA"/>
</dbReference>
<reference evidence="3 4" key="1">
    <citation type="submission" date="2018-11" db="EMBL/GenBank/DDBJ databases">
        <title>Genome sequence and assembly of Colletotrichum sidae.</title>
        <authorList>
            <person name="Gan P."/>
            <person name="Shirasu K."/>
        </authorList>
    </citation>
    <scope>NUCLEOTIDE SEQUENCE [LARGE SCALE GENOMIC DNA]</scope>
    <source>
        <strain evidence="3 4">CBS 518.97</strain>
    </source>
</reference>
<feature type="chain" id="PRO_5021017193" description="Lysine-specific metallo-endopeptidase domain-containing protein" evidence="2">
    <location>
        <begin position="17"/>
        <end position="483"/>
    </location>
</feature>
<dbReference type="Proteomes" id="UP000295604">
    <property type="component" value="Unassembled WGS sequence"/>
</dbReference>
<feature type="compositionally biased region" description="Basic and acidic residues" evidence="1">
    <location>
        <begin position="329"/>
        <end position="340"/>
    </location>
</feature>
<dbReference type="SUPFAM" id="SSF55486">
    <property type="entry name" value="Metalloproteases ('zincins'), catalytic domain"/>
    <property type="match status" value="1"/>
</dbReference>
<evidence type="ECO:0000313" key="3">
    <source>
        <dbReference type="EMBL" id="TDZ99597.1"/>
    </source>
</evidence>
<evidence type="ECO:0000256" key="2">
    <source>
        <dbReference type="SAM" id="SignalP"/>
    </source>
</evidence>
<dbReference type="Gene3D" id="3.40.390.10">
    <property type="entry name" value="Collagenase (Catalytic Domain)"/>
    <property type="match status" value="1"/>
</dbReference>
<evidence type="ECO:0000256" key="1">
    <source>
        <dbReference type="SAM" id="MobiDB-lite"/>
    </source>
</evidence>